<dbReference type="EMBL" id="JAELUQ010000008">
    <property type="protein sequence ID" value="KAG7409840.1"/>
    <property type="molecule type" value="Genomic_DNA"/>
</dbReference>
<accession>A0A8J5NQX9</accession>
<keyword evidence="3 5" id="KW-1133">Transmembrane helix</keyword>
<evidence type="ECO:0000313" key="8">
    <source>
        <dbReference type="Proteomes" id="UP000694050"/>
    </source>
</evidence>
<dbReference type="InterPro" id="IPR020846">
    <property type="entry name" value="MFS_dom"/>
</dbReference>
<dbReference type="InterPro" id="IPR005828">
    <property type="entry name" value="MFS_sugar_transport-like"/>
</dbReference>
<keyword evidence="2 5" id="KW-0812">Transmembrane</keyword>
<evidence type="ECO:0000313" key="7">
    <source>
        <dbReference type="EMBL" id="KAG7409840.1"/>
    </source>
</evidence>
<dbReference type="PROSITE" id="PS50850">
    <property type="entry name" value="MFS"/>
    <property type="match status" value="1"/>
</dbReference>
<dbReference type="InterPro" id="IPR050360">
    <property type="entry name" value="MFS_Sugar_Transporters"/>
</dbReference>
<organism evidence="7 8">
    <name type="scientific">Fusarium oxysporum f. sp. rapae</name>
    <dbReference type="NCBI Taxonomy" id="485398"/>
    <lineage>
        <taxon>Eukaryota</taxon>
        <taxon>Fungi</taxon>
        <taxon>Dikarya</taxon>
        <taxon>Ascomycota</taxon>
        <taxon>Pezizomycotina</taxon>
        <taxon>Sordariomycetes</taxon>
        <taxon>Hypocreomycetidae</taxon>
        <taxon>Hypocreales</taxon>
        <taxon>Nectriaceae</taxon>
        <taxon>Fusarium</taxon>
        <taxon>Fusarium oxysporum species complex</taxon>
    </lineage>
</organism>
<feature type="transmembrane region" description="Helical" evidence="5">
    <location>
        <begin position="283"/>
        <end position="307"/>
    </location>
</feature>
<evidence type="ECO:0000259" key="6">
    <source>
        <dbReference type="PROSITE" id="PS50850"/>
    </source>
</evidence>
<protein>
    <submittedName>
        <fullName evidence="7">Major facilitator-type transporter ecdD</fullName>
    </submittedName>
</protein>
<evidence type="ECO:0000256" key="5">
    <source>
        <dbReference type="SAM" id="Phobius"/>
    </source>
</evidence>
<feature type="transmembrane region" description="Helical" evidence="5">
    <location>
        <begin position="105"/>
        <end position="121"/>
    </location>
</feature>
<comment type="caution">
    <text evidence="7">The sequence shown here is derived from an EMBL/GenBank/DDBJ whole genome shotgun (WGS) entry which is preliminary data.</text>
</comment>
<feature type="transmembrane region" description="Helical" evidence="5">
    <location>
        <begin position="165"/>
        <end position="186"/>
    </location>
</feature>
<sequence length="313" mass="34919">MLSKNRILQHFNRHLAIAFAVIAVSTFNYGFDNAVYNNTQAMEAFQAQFGEWDAEKGKYAIPPSWLSLFNSLNYIVFGAGVIIGSLVTIMAVTSTSKHQIMATRILNYIYIGMELAVVPVYQSEIMPREIRSFAVGLYPFSLMSGTLIVACVCRGTSTLSGNLSFRILFGLFSIIPVVVMCAIFFIPEFPRWLLTKDRTEEARAALGKLREGKETEAEIDENFAALQYALEHEPEQGIYLELFQGNNLKRTAIVVAMNFFQQATGQAFASTYGAIFIRDIGTVIPFTMTIINAIVNLCSAFADLYLVDRAGRR</sequence>
<gene>
    <name evidence="7" type="primary">ecdD-1</name>
    <name evidence="7" type="ORF">Forpe1208_v011539</name>
</gene>
<dbReference type="PANTHER" id="PTHR48022:SF2">
    <property type="entry name" value="PLASTIDIC GLUCOSE TRANSPORTER 4"/>
    <property type="match status" value="1"/>
</dbReference>
<evidence type="ECO:0000256" key="2">
    <source>
        <dbReference type="ARBA" id="ARBA00022692"/>
    </source>
</evidence>
<dbReference type="GO" id="GO:0016020">
    <property type="term" value="C:membrane"/>
    <property type="evidence" value="ECO:0007669"/>
    <property type="project" value="UniProtKB-SubCell"/>
</dbReference>
<dbReference type="PANTHER" id="PTHR48022">
    <property type="entry name" value="PLASTIDIC GLUCOSE TRANSPORTER 4"/>
    <property type="match status" value="1"/>
</dbReference>
<dbReference type="Pfam" id="PF00083">
    <property type="entry name" value="Sugar_tr"/>
    <property type="match status" value="1"/>
</dbReference>
<feature type="domain" description="Major facilitator superfamily (MFS) profile" evidence="6">
    <location>
        <begin position="1"/>
        <end position="313"/>
    </location>
</feature>
<feature type="transmembrane region" description="Helical" evidence="5">
    <location>
        <begin position="12"/>
        <end position="31"/>
    </location>
</feature>
<feature type="transmembrane region" description="Helical" evidence="5">
    <location>
        <begin position="72"/>
        <end position="93"/>
    </location>
</feature>
<keyword evidence="4 5" id="KW-0472">Membrane</keyword>
<dbReference type="AlphaFoldDB" id="A0A8J5NQX9"/>
<dbReference type="GO" id="GO:0005351">
    <property type="term" value="F:carbohydrate:proton symporter activity"/>
    <property type="evidence" value="ECO:0007669"/>
    <property type="project" value="TreeGrafter"/>
</dbReference>
<evidence type="ECO:0000256" key="3">
    <source>
        <dbReference type="ARBA" id="ARBA00022989"/>
    </source>
</evidence>
<feature type="transmembrane region" description="Helical" evidence="5">
    <location>
        <begin position="133"/>
        <end position="153"/>
    </location>
</feature>
<dbReference type="Proteomes" id="UP000694050">
    <property type="component" value="Unassembled WGS sequence"/>
</dbReference>
<name>A0A8J5NQX9_FUSOX</name>
<evidence type="ECO:0000256" key="1">
    <source>
        <dbReference type="ARBA" id="ARBA00004141"/>
    </source>
</evidence>
<evidence type="ECO:0000256" key="4">
    <source>
        <dbReference type="ARBA" id="ARBA00023136"/>
    </source>
</evidence>
<comment type="subcellular location">
    <subcellularLocation>
        <location evidence="1">Membrane</location>
        <topology evidence="1">Multi-pass membrane protein</topology>
    </subcellularLocation>
</comment>
<proteinExistence type="predicted"/>
<reference evidence="7" key="1">
    <citation type="submission" date="2021-04" db="EMBL/GenBank/DDBJ databases">
        <title>First draft genome resource for Brassicaceae pathogens Fusarium oxysporum f. sp. raphani and Fusarium oxysporum f. sp. rapae.</title>
        <authorList>
            <person name="Asai S."/>
        </authorList>
    </citation>
    <scope>NUCLEOTIDE SEQUENCE</scope>
    <source>
        <strain evidence="7">Tf1208</strain>
    </source>
</reference>